<name>A0A8S5L8A2_9CAUD</name>
<dbReference type="EMBL" id="BK014654">
    <property type="protein sequence ID" value="DAD66140.1"/>
    <property type="molecule type" value="Genomic_DNA"/>
</dbReference>
<accession>A0A8S5L8A2</accession>
<organism evidence="1">
    <name type="scientific">Siphoviridae sp. ctzpQ31</name>
    <dbReference type="NCBI Taxonomy" id="2823613"/>
    <lineage>
        <taxon>Viruses</taxon>
        <taxon>Duplodnaviria</taxon>
        <taxon>Heunggongvirae</taxon>
        <taxon>Uroviricota</taxon>
        <taxon>Caudoviricetes</taxon>
    </lineage>
</organism>
<sequence>MIIDIKELLGKIQSLIQSTSSPLLEPLKRAKILAEAPLQEPKAMVLQCSILPSTVESEVSKIAILRCQLSAEGSKVSDNQLFFLLEGFAELLCSENTDL</sequence>
<evidence type="ECO:0000313" key="1">
    <source>
        <dbReference type="EMBL" id="DAD66140.1"/>
    </source>
</evidence>
<reference evidence="1" key="1">
    <citation type="journal article" date="2021" name="Proc. Natl. Acad. Sci. U.S.A.">
        <title>A Catalog of Tens of Thousands of Viruses from Human Metagenomes Reveals Hidden Associations with Chronic Diseases.</title>
        <authorList>
            <person name="Tisza M.J."/>
            <person name="Buck C.B."/>
        </authorList>
    </citation>
    <scope>NUCLEOTIDE SEQUENCE</scope>
    <source>
        <strain evidence="1">CtzpQ31</strain>
    </source>
</reference>
<protein>
    <submittedName>
        <fullName evidence="1">Uncharacterized protein</fullName>
    </submittedName>
</protein>
<proteinExistence type="predicted"/>